<dbReference type="SUPFAM" id="SSF64263">
    <property type="entry name" value="Prokaryotic ribosomal protein L17"/>
    <property type="match status" value="1"/>
</dbReference>
<dbReference type="InterPro" id="IPR047859">
    <property type="entry name" value="Ribosomal_bL17_CS"/>
</dbReference>
<keyword evidence="2 9" id="KW-0689">Ribosomal protein</keyword>
<evidence type="ECO:0000256" key="6">
    <source>
        <dbReference type="ARBA" id="ARBA00072708"/>
    </source>
</evidence>
<reference evidence="10" key="1">
    <citation type="submission" date="2022-07" db="EMBL/GenBank/DDBJ databases">
        <authorList>
            <person name="Trinca V."/>
            <person name="Uliana J.V.C."/>
            <person name="Torres T.T."/>
            <person name="Ward R.J."/>
            <person name="Monesi N."/>
        </authorList>
    </citation>
    <scope>NUCLEOTIDE SEQUENCE</scope>
    <source>
        <strain evidence="10">HSMRA1968</strain>
        <tissue evidence="10">Whole embryos</tissue>
    </source>
</reference>
<evidence type="ECO:0000256" key="3">
    <source>
        <dbReference type="ARBA" id="ARBA00023274"/>
    </source>
</evidence>
<dbReference type="NCBIfam" id="TIGR00059">
    <property type="entry name" value="L17"/>
    <property type="match status" value="1"/>
</dbReference>
<dbReference type="InterPro" id="IPR036373">
    <property type="entry name" value="Ribosomal_bL17_sf"/>
</dbReference>
<evidence type="ECO:0000256" key="1">
    <source>
        <dbReference type="ARBA" id="ARBA00008777"/>
    </source>
</evidence>
<dbReference type="HAMAP" id="MF_01368">
    <property type="entry name" value="Ribosomal_bL17"/>
    <property type="match status" value="1"/>
</dbReference>
<organism evidence="10 11">
    <name type="scientific">Pseudolycoriella hygida</name>
    <dbReference type="NCBI Taxonomy" id="35572"/>
    <lineage>
        <taxon>Eukaryota</taxon>
        <taxon>Metazoa</taxon>
        <taxon>Ecdysozoa</taxon>
        <taxon>Arthropoda</taxon>
        <taxon>Hexapoda</taxon>
        <taxon>Insecta</taxon>
        <taxon>Pterygota</taxon>
        <taxon>Neoptera</taxon>
        <taxon>Endopterygota</taxon>
        <taxon>Diptera</taxon>
        <taxon>Nematocera</taxon>
        <taxon>Sciaroidea</taxon>
        <taxon>Sciaridae</taxon>
        <taxon>Pseudolycoriella</taxon>
    </lineage>
</organism>
<dbReference type="PROSITE" id="PS01167">
    <property type="entry name" value="RIBOSOMAL_L17"/>
    <property type="match status" value="1"/>
</dbReference>
<dbReference type="EMBL" id="WJQU01000001">
    <property type="protein sequence ID" value="KAJ6645192.1"/>
    <property type="molecule type" value="Genomic_DNA"/>
</dbReference>
<evidence type="ECO:0000256" key="9">
    <source>
        <dbReference type="RuleBase" id="RU000660"/>
    </source>
</evidence>
<dbReference type="Pfam" id="PF01196">
    <property type="entry name" value="Ribosomal_L17"/>
    <property type="match status" value="1"/>
</dbReference>
<dbReference type="GO" id="GO:0006412">
    <property type="term" value="P:translation"/>
    <property type="evidence" value="ECO:0007669"/>
    <property type="project" value="InterPro"/>
</dbReference>
<proteinExistence type="inferred from homology"/>
<evidence type="ECO:0000313" key="10">
    <source>
        <dbReference type="EMBL" id="KAJ6645192.1"/>
    </source>
</evidence>
<name>A0A9Q0N8E0_9DIPT</name>
<evidence type="ECO:0000256" key="5">
    <source>
        <dbReference type="ARBA" id="ARBA00035413"/>
    </source>
</evidence>
<evidence type="ECO:0000256" key="7">
    <source>
        <dbReference type="ARBA" id="ARBA00077677"/>
    </source>
</evidence>
<accession>A0A9Q0N8E0</accession>
<evidence type="ECO:0000256" key="2">
    <source>
        <dbReference type="ARBA" id="ARBA00022980"/>
    </source>
</evidence>
<dbReference type="GO" id="GO:0022625">
    <property type="term" value="C:cytosolic large ribosomal subunit"/>
    <property type="evidence" value="ECO:0007669"/>
    <property type="project" value="TreeGrafter"/>
</dbReference>
<gene>
    <name evidence="10" type="primary">rplQ</name>
    <name evidence="10" type="ORF">Bhyg_00395</name>
</gene>
<dbReference type="PANTHER" id="PTHR14413:SF16">
    <property type="entry name" value="LARGE RIBOSOMAL SUBUNIT PROTEIN BL17M"/>
    <property type="match status" value="1"/>
</dbReference>
<dbReference type="OrthoDB" id="275000at2759"/>
<dbReference type="GO" id="GO:0003735">
    <property type="term" value="F:structural constituent of ribosome"/>
    <property type="evidence" value="ECO:0007669"/>
    <property type="project" value="InterPro"/>
</dbReference>
<sequence>MRHKIKGRKLNRTSSHRQAMFANMAVALVINEQIKTTLPKAKELRPYIEVLVTKAKKSDLATRRMVLAKIKDKVATEKLISVLGKRYSERPGGYTRIIKAGSRYGDMAPLAYIEFIDRDVNSKGCMTPKAESHNHEKQN</sequence>
<evidence type="ECO:0000313" key="11">
    <source>
        <dbReference type="Proteomes" id="UP001151699"/>
    </source>
</evidence>
<dbReference type="Proteomes" id="UP001151699">
    <property type="component" value="Chromosome A"/>
</dbReference>
<dbReference type="InterPro" id="IPR000456">
    <property type="entry name" value="Ribosomal_bL17"/>
</dbReference>
<evidence type="ECO:0000256" key="4">
    <source>
        <dbReference type="ARBA" id="ARBA00035290"/>
    </source>
</evidence>
<dbReference type="PANTHER" id="PTHR14413">
    <property type="entry name" value="RIBOSOMAL PROTEIN L17"/>
    <property type="match status" value="1"/>
</dbReference>
<comment type="similarity">
    <text evidence="1 9">Belongs to the bacterial ribosomal protein bL17 family.</text>
</comment>
<keyword evidence="3 9" id="KW-0687">Ribonucleoprotein</keyword>
<dbReference type="AlphaFoldDB" id="A0A9Q0N8E0"/>
<evidence type="ECO:0000256" key="8">
    <source>
        <dbReference type="ARBA" id="ARBA00082728"/>
    </source>
</evidence>
<keyword evidence="11" id="KW-1185">Reference proteome</keyword>
<comment type="caution">
    <text evidence="10">The sequence shown here is derived from an EMBL/GenBank/DDBJ whole genome shotgun (WGS) entry which is preliminary data.</text>
</comment>
<protein>
    <recommendedName>
        <fullName evidence="6">Large ribosomal subunit protein bL17c</fullName>
    </recommendedName>
    <alternativeName>
        <fullName evidence="5">39S ribosomal protein L17, mitochondrial</fullName>
    </alternativeName>
    <alternativeName>
        <fullName evidence="7">50S ribosomal protein L17, chloroplastic</fullName>
    </alternativeName>
    <alternativeName>
        <fullName evidence="8">CL17</fullName>
    </alternativeName>
    <alternativeName>
        <fullName evidence="4">Large ribosomal subunit protein bL17m</fullName>
    </alternativeName>
</protein>
<dbReference type="FunFam" id="3.90.1030.10:FF:000001">
    <property type="entry name" value="50S ribosomal protein L17"/>
    <property type="match status" value="1"/>
</dbReference>
<dbReference type="Gene3D" id="3.90.1030.10">
    <property type="entry name" value="Ribosomal protein L17"/>
    <property type="match status" value="1"/>
</dbReference>